<name>A0A915CK71_PARUN</name>
<accession>A0A915CK71</accession>
<evidence type="ECO:0000313" key="3">
    <source>
        <dbReference type="WBParaSite" id="PgR231_g008_t01"/>
    </source>
</evidence>
<dbReference type="Proteomes" id="UP000887569">
    <property type="component" value="Unplaced"/>
</dbReference>
<evidence type="ECO:0000313" key="2">
    <source>
        <dbReference type="Proteomes" id="UP000887569"/>
    </source>
</evidence>
<organism evidence="2 3">
    <name type="scientific">Parascaris univalens</name>
    <name type="common">Nematode worm</name>
    <dbReference type="NCBI Taxonomy" id="6257"/>
    <lineage>
        <taxon>Eukaryota</taxon>
        <taxon>Metazoa</taxon>
        <taxon>Ecdysozoa</taxon>
        <taxon>Nematoda</taxon>
        <taxon>Chromadorea</taxon>
        <taxon>Rhabditida</taxon>
        <taxon>Spirurina</taxon>
        <taxon>Ascaridomorpha</taxon>
        <taxon>Ascaridoidea</taxon>
        <taxon>Ascarididae</taxon>
        <taxon>Parascaris</taxon>
    </lineage>
</organism>
<proteinExistence type="predicted"/>
<keyword evidence="2" id="KW-1185">Reference proteome</keyword>
<sequence>MTQLECTDSAMKKVSITEGTPPELVYMNKILIAPVVDAQKVRECWTTVVSTSDPPHEERVEALSRTDEKIRSADEFTTNESPTKKP</sequence>
<reference evidence="3" key="1">
    <citation type="submission" date="2022-11" db="UniProtKB">
        <authorList>
            <consortium name="WormBaseParasite"/>
        </authorList>
    </citation>
    <scope>IDENTIFICATION</scope>
</reference>
<protein>
    <submittedName>
        <fullName evidence="3">Uncharacterized protein</fullName>
    </submittedName>
</protein>
<feature type="region of interest" description="Disordered" evidence="1">
    <location>
        <begin position="51"/>
        <end position="86"/>
    </location>
</feature>
<dbReference type="WBParaSite" id="PgR231_g008_t01">
    <property type="protein sequence ID" value="PgR231_g008_t01"/>
    <property type="gene ID" value="PgR231_g008"/>
</dbReference>
<evidence type="ECO:0000256" key="1">
    <source>
        <dbReference type="SAM" id="MobiDB-lite"/>
    </source>
</evidence>
<feature type="compositionally biased region" description="Basic and acidic residues" evidence="1">
    <location>
        <begin position="54"/>
        <end position="74"/>
    </location>
</feature>
<feature type="compositionally biased region" description="Polar residues" evidence="1">
    <location>
        <begin position="75"/>
        <end position="86"/>
    </location>
</feature>
<dbReference type="AlphaFoldDB" id="A0A915CK71"/>